<protein>
    <recommendedName>
        <fullName evidence="3">Sulfotransferase family protein</fullName>
    </recommendedName>
</protein>
<keyword evidence="2" id="KW-1185">Reference proteome</keyword>
<proteinExistence type="predicted"/>
<dbReference type="KEGG" id="pfuw:KF707C_40260"/>
<dbReference type="Proteomes" id="UP000218554">
    <property type="component" value="Chromosome"/>
</dbReference>
<evidence type="ECO:0008006" key="3">
    <source>
        <dbReference type="Google" id="ProtNLM"/>
    </source>
</evidence>
<reference evidence="1 2" key="2">
    <citation type="journal article" date="2017" name="Int. J. Syst. Evol. Microbiol.">
        <title>Pseudomonas furukawaii sp. nov., a polychlorinated biphenyl-degrading bacterium isolated from biphenyl-contaminated soil in Japan.</title>
        <authorList>
            <person name="Kimura N."/>
            <person name="Watanabe T."/>
            <person name="Suenaga H."/>
            <person name="Fujihara H."/>
            <person name="Futagami T."/>
            <person name="Goto M."/>
            <person name="Hanada S."/>
            <person name="Hirose J."/>
        </authorList>
    </citation>
    <scope>NUCLEOTIDE SEQUENCE [LARGE SCALE GENOMIC DNA]</scope>
    <source>
        <strain evidence="2">DSM 10086 / NBRC 110670 / KF707</strain>
    </source>
</reference>
<dbReference type="EMBL" id="AP014862">
    <property type="protein sequence ID" value="BAU75714.1"/>
    <property type="molecule type" value="Genomic_DNA"/>
</dbReference>
<dbReference type="InterPro" id="IPR053259">
    <property type="entry name" value="Golvesin-related_Golgi"/>
</dbReference>
<organism evidence="1 2">
    <name type="scientific">Metapseudomonas furukawaii</name>
    <name type="common">Pseudomonas furukawaii</name>
    <dbReference type="NCBI Taxonomy" id="1149133"/>
    <lineage>
        <taxon>Bacteria</taxon>
        <taxon>Pseudomonadati</taxon>
        <taxon>Pseudomonadota</taxon>
        <taxon>Gammaproteobacteria</taxon>
        <taxon>Pseudomonadales</taxon>
        <taxon>Pseudomonadaceae</taxon>
        <taxon>Metapseudomonas</taxon>
    </lineage>
</organism>
<evidence type="ECO:0000313" key="1">
    <source>
        <dbReference type="EMBL" id="BAU75714.1"/>
    </source>
</evidence>
<sequence length="290" mass="32915">MNPPIFIHIPKTAGSTLRTLITENYAADEVLSLYGDPKEILVAAAAQMGRTDTYRLIQGHTPYGTHRFLGIREPRYFTFLRDPVERFLSDIAHATRDEEHRFHRELAASGLSEDQRISVALDIPYYRNAIAHYVSGTFTTETISMTQLGVAIDNLWASEFVGVSEQFEVSLLIMAKKLGWQHVVPQKCNVRPDARKAVEPALKTRLDRALAYDRMLYAVAQDHLNQSRRHYGPLLDEAGAQLAELINQQEHEHPETRYSKYLVGEATQVALGNYHARIDVGSPLHRWLNP</sequence>
<name>A0AAD1C538_METFU</name>
<dbReference type="InterPro" id="IPR027417">
    <property type="entry name" value="P-loop_NTPase"/>
</dbReference>
<accession>A0AAD1C538</accession>
<dbReference type="Gene3D" id="3.40.50.300">
    <property type="entry name" value="P-loop containing nucleotide triphosphate hydrolases"/>
    <property type="match status" value="1"/>
</dbReference>
<evidence type="ECO:0000313" key="2">
    <source>
        <dbReference type="Proteomes" id="UP000218554"/>
    </source>
</evidence>
<dbReference type="PANTHER" id="PTHR32301">
    <property type="entry name" value="COUNTIN RECEPTOR CNR3-RELATED"/>
    <property type="match status" value="1"/>
</dbReference>
<dbReference type="RefSeq" id="WP_003456951.1">
    <property type="nucleotide sequence ID" value="NZ_AJMR01000230.1"/>
</dbReference>
<dbReference type="PANTHER" id="PTHR32301:SF6">
    <property type="entry name" value="GOLVESIN-RELATED"/>
    <property type="match status" value="1"/>
</dbReference>
<gene>
    <name evidence="1" type="ORF">KF707C_40260</name>
</gene>
<reference evidence="2" key="1">
    <citation type="submission" date="2015-05" db="EMBL/GenBank/DDBJ databases">
        <title>Draft genome sequencing of a biphenyl-degrading bacterium, Pseudomonas balearica KF707 (=NBRC110670).</title>
        <authorList>
            <person name="Kimura N."/>
            <person name="Hirose J."/>
            <person name="Watanabe T."/>
            <person name="Suenaga H."/>
            <person name="Fujihara H."/>
            <person name="Noguchi M."/>
            <person name="Hashimoto M."/>
            <person name="Shimodaira J."/>
            <person name="Tsuchikane K."/>
            <person name="Hosoyama A."/>
            <person name="Yamazoe A."/>
            <person name="Fujita N."/>
            <person name="Furukawa K."/>
        </authorList>
    </citation>
    <scope>NUCLEOTIDE SEQUENCE [LARGE SCALE GENOMIC DNA]</scope>
    <source>
        <strain evidence="2">DSM 10086 / NBRC 110670 / KF707</strain>
    </source>
</reference>
<dbReference type="AlphaFoldDB" id="A0AAD1C538"/>